<evidence type="ECO:0008006" key="10">
    <source>
        <dbReference type="Google" id="ProtNLM"/>
    </source>
</evidence>
<organism evidence="8 9">
    <name type="scientific">Aphanomyces astaci</name>
    <name type="common">Crayfish plague agent</name>
    <dbReference type="NCBI Taxonomy" id="112090"/>
    <lineage>
        <taxon>Eukaryota</taxon>
        <taxon>Sar</taxon>
        <taxon>Stramenopiles</taxon>
        <taxon>Oomycota</taxon>
        <taxon>Saprolegniomycetes</taxon>
        <taxon>Saprolegniales</taxon>
        <taxon>Verrucalvaceae</taxon>
        <taxon>Aphanomyces</taxon>
    </lineage>
</organism>
<dbReference type="InterPro" id="IPR000246">
    <property type="entry name" value="Peptidase_T2"/>
</dbReference>
<keyword evidence="4" id="KW-0068">Autocatalytic cleavage</keyword>
<feature type="site" description="Cleavage; by autolysis" evidence="7">
    <location>
        <begin position="217"/>
        <end position="218"/>
    </location>
</feature>
<evidence type="ECO:0000313" key="8">
    <source>
        <dbReference type="EMBL" id="KAF0703921.1"/>
    </source>
</evidence>
<evidence type="ECO:0000256" key="3">
    <source>
        <dbReference type="ARBA" id="ARBA00022801"/>
    </source>
</evidence>
<dbReference type="InterPro" id="IPR029055">
    <property type="entry name" value="Ntn_hydrolases_N"/>
</dbReference>
<dbReference type="PANTHER" id="PTHR10188">
    <property type="entry name" value="L-ASPARAGINASE"/>
    <property type="match status" value="1"/>
</dbReference>
<feature type="binding site" evidence="6">
    <location>
        <begin position="269"/>
        <end position="272"/>
    </location>
    <ligand>
        <name>substrate</name>
    </ligand>
</feature>
<feature type="binding site" evidence="6">
    <location>
        <begin position="246"/>
        <end position="249"/>
    </location>
    <ligand>
        <name>substrate</name>
    </ligand>
</feature>
<dbReference type="SUPFAM" id="SSF56235">
    <property type="entry name" value="N-terminal nucleophile aminohydrolases (Ntn hydrolases)"/>
    <property type="match status" value="1"/>
</dbReference>
<dbReference type="FunFam" id="3.60.20.30:FF:000003">
    <property type="entry name" value="N(4)-(Beta-N-acetylglucosaminyl)-L-asparaginase isoform X1"/>
    <property type="match status" value="1"/>
</dbReference>
<dbReference type="GO" id="GO:0008233">
    <property type="term" value="F:peptidase activity"/>
    <property type="evidence" value="ECO:0007669"/>
    <property type="project" value="UniProtKB-KW"/>
</dbReference>
<evidence type="ECO:0000256" key="4">
    <source>
        <dbReference type="ARBA" id="ARBA00022813"/>
    </source>
</evidence>
<dbReference type="GO" id="GO:0003948">
    <property type="term" value="F:N4-(beta-N-acetylglucosaminyl)-L-asparaginase activity"/>
    <property type="evidence" value="ECO:0007669"/>
    <property type="project" value="TreeGrafter"/>
</dbReference>
<gene>
    <name evidence="8" type="ORF">AaE_015196</name>
</gene>
<name>A0A6A4YYG3_APHAT</name>
<reference evidence="8 9" key="1">
    <citation type="submission" date="2019-06" db="EMBL/GenBank/DDBJ databases">
        <title>Genomics analysis of Aphanomyces spp. identifies a new class of oomycete effector associated with host adaptation.</title>
        <authorList>
            <person name="Gaulin E."/>
        </authorList>
    </citation>
    <scope>NUCLEOTIDE SEQUENCE [LARGE SCALE GENOMIC DNA]</scope>
    <source>
        <strain evidence="8 9">E</strain>
    </source>
</reference>
<feature type="active site" description="Nucleophile" evidence="5">
    <location>
        <position position="218"/>
    </location>
</feature>
<dbReference type="PANTHER" id="PTHR10188:SF6">
    <property type="entry name" value="N(4)-(BETA-N-ACETYLGLUCOSAMINYL)-L-ASPARAGINASE"/>
    <property type="match status" value="1"/>
</dbReference>
<evidence type="ECO:0000256" key="5">
    <source>
        <dbReference type="PIRSR" id="PIRSR600246-1"/>
    </source>
</evidence>
<protein>
    <recommendedName>
        <fullName evidence="10">N(4)-(Beta-N-acetylglucosaminyl)-L-asparaginase</fullName>
    </recommendedName>
</protein>
<accession>A0A6A4YYG3</accession>
<evidence type="ECO:0000313" key="9">
    <source>
        <dbReference type="Proteomes" id="UP000469452"/>
    </source>
</evidence>
<keyword evidence="3" id="KW-0378">Hydrolase</keyword>
<dbReference type="Pfam" id="PF01112">
    <property type="entry name" value="Asparaginase_2"/>
    <property type="match status" value="1"/>
</dbReference>
<evidence type="ECO:0000256" key="6">
    <source>
        <dbReference type="PIRSR" id="PIRSR600246-2"/>
    </source>
</evidence>
<dbReference type="Gene3D" id="3.60.20.30">
    <property type="entry name" value="(Glycosyl)asparaginase"/>
    <property type="match status" value="1"/>
</dbReference>
<dbReference type="GO" id="GO:0005737">
    <property type="term" value="C:cytoplasm"/>
    <property type="evidence" value="ECO:0007669"/>
    <property type="project" value="TreeGrafter"/>
</dbReference>
<comment type="similarity">
    <text evidence="1">Belongs to the Ntn-hydrolase family.</text>
</comment>
<proteinExistence type="inferred from homology"/>
<dbReference type="EMBL" id="VJMI01020575">
    <property type="protein sequence ID" value="KAF0703921.1"/>
    <property type="molecule type" value="Genomic_DNA"/>
</dbReference>
<keyword evidence="2" id="KW-0645">Protease</keyword>
<dbReference type="VEuPathDB" id="FungiDB:H257_01836"/>
<dbReference type="GO" id="GO:0006508">
    <property type="term" value="P:proteolysis"/>
    <property type="evidence" value="ECO:0007669"/>
    <property type="project" value="UniProtKB-KW"/>
</dbReference>
<dbReference type="CDD" id="cd04513">
    <property type="entry name" value="Glycosylasparaginase"/>
    <property type="match status" value="1"/>
</dbReference>
<evidence type="ECO:0000256" key="1">
    <source>
        <dbReference type="ARBA" id="ARBA00010872"/>
    </source>
</evidence>
<sequence length="362" mass="38624">MTSESAGLGGRAMAAAPLSFHEDVHREIVYAPRFTPPSPVVLNTWPFTAATNHAFDVLRTPGQSVLDAVEAGCNICEVQQCDFTVGYGGSPDTSGETTLDAMIMDGHDQSMGSVVYLRRVKDAIRVARKVMHHSSHSVLAGDGALAFAKMMGFHEESLTTPYSTQLYLQWKENQCQPNYFKNVRGQASSCPPYDPLPPHTVTTNMDPREAINQHNHDTIGMIALDTHGRMAAGTSSNGASHKIMGRVGDAPLPGAGCYVDNDKGAAAATGDGDVMMRFLPSYQVRLQAAVQDMGAGMHPKAACENALRRIADKVPSFKGGMVCLNAQGVYGGAGHGWGFSYSVRTADMAEAAVVQVPPMIHA</sequence>
<dbReference type="AlphaFoldDB" id="A0A6A4YYG3"/>
<evidence type="ECO:0000256" key="7">
    <source>
        <dbReference type="PIRSR" id="PIRSR600246-3"/>
    </source>
</evidence>
<dbReference type="Proteomes" id="UP000469452">
    <property type="component" value="Unassembled WGS sequence"/>
</dbReference>
<evidence type="ECO:0000256" key="2">
    <source>
        <dbReference type="ARBA" id="ARBA00022670"/>
    </source>
</evidence>
<comment type="caution">
    <text evidence="8">The sequence shown here is derived from an EMBL/GenBank/DDBJ whole genome shotgun (WGS) entry which is preliminary data.</text>
</comment>